<reference evidence="2" key="1">
    <citation type="submission" date="2016-07" db="EMBL/GenBank/DDBJ databases">
        <title>Frankia sp. NRRL B-16219 Genome sequencing.</title>
        <authorList>
            <person name="Ghodhbane-Gtari F."/>
            <person name="Swanson E."/>
            <person name="Gueddou A."/>
            <person name="Louati M."/>
            <person name="Nouioui I."/>
            <person name="Hezbri K."/>
            <person name="Abebe-Akele F."/>
            <person name="Simpson S."/>
            <person name="Morris K."/>
            <person name="Thomas K."/>
            <person name="Gtari M."/>
            <person name="Tisa L.S."/>
        </authorList>
    </citation>
    <scope>NUCLEOTIDE SEQUENCE [LARGE SCALE GENOMIC DNA]</scope>
    <source>
        <strain evidence="2">NRRL B-16219</strain>
    </source>
</reference>
<sequence length="92" mass="9139">MGPYARSVALTGSDQAVLAAVGVYRGICLRETAGAAAAVRVYDNPSAASGTVIGAFTLAANASVDVVHDGIWVTGVYVDVISGAVEGSVRVG</sequence>
<organism evidence="1 2">
    <name type="scientific">Parafrankia soli</name>
    <dbReference type="NCBI Taxonomy" id="2599596"/>
    <lineage>
        <taxon>Bacteria</taxon>
        <taxon>Bacillati</taxon>
        <taxon>Actinomycetota</taxon>
        <taxon>Actinomycetes</taxon>
        <taxon>Frankiales</taxon>
        <taxon>Frankiaceae</taxon>
        <taxon>Parafrankia</taxon>
    </lineage>
</organism>
<proteinExistence type="predicted"/>
<name>A0A1S1RKM1_9ACTN</name>
<keyword evidence="2" id="KW-1185">Reference proteome</keyword>
<evidence type="ECO:0000313" key="1">
    <source>
        <dbReference type="EMBL" id="OHV46607.1"/>
    </source>
</evidence>
<protein>
    <submittedName>
        <fullName evidence="1">Uncharacterized protein</fullName>
    </submittedName>
</protein>
<dbReference type="RefSeq" id="WP_071059489.1">
    <property type="nucleotide sequence ID" value="NZ_MAXA01000002.1"/>
</dbReference>
<accession>A0A1S1RKM1</accession>
<dbReference type="EMBL" id="MAXA01000002">
    <property type="protein sequence ID" value="OHV46607.1"/>
    <property type="molecule type" value="Genomic_DNA"/>
</dbReference>
<evidence type="ECO:0000313" key="2">
    <source>
        <dbReference type="Proteomes" id="UP000179769"/>
    </source>
</evidence>
<dbReference type="Proteomes" id="UP000179769">
    <property type="component" value="Unassembled WGS sequence"/>
</dbReference>
<comment type="caution">
    <text evidence="1">The sequence shown here is derived from an EMBL/GenBank/DDBJ whole genome shotgun (WGS) entry which is preliminary data.</text>
</comment>
<dbReference type="AlphaFoldDB" id="A0A1S1RKM1"/>
<gene>
    <name evidence="1" type="ORF">BBK14_01805</name>
</gene>
<dbReference type="OrthoDB" id="9957099at2"/>